<keyword evidence="3" id="KW-0378">Hydrolase</keyword>
<comment type="caution">
    <text evidence="9">The sequence shown here is derived from an EMBL/GenBank/DDBJ whole genome shotgun (WGS) entry which is preliminary data.</text>
</comment>
<keyword evidence="4" id="KW-0256">Endoplasmic reticulum</keyword>
<evidence type="ECO:0000313" key="10">
    <source>
        <dbReference type="Proteomes" id="UP001385951"/>
    </source>
</evidence>
<comment type="subcellular location">
    <subcellularLocation>
        <location evidence="1">Endoplasmic reticulum membrane</location>
        <topology evidence="1">Multi-pass membrane protein</topology>
    </subcellularLocation>
</comment>
<reference evidence="9 10" key="1">
    <citation type="submission" date="2022-09" db="EMBL/GenBank/DDBJ databases">
        <authorList>
            <person name="Palmer J.M."/>
        </authorList>
    </citation>
    <scope>NUCLEOTIDE SEQUENCE [LARGE SCALE GENOMIC DNA]</scope>
    <source>
        <strain evidence="9 10">DSM 7382</strain>
    </source>
</reference>
<evidence type="ECO:0000256" key="4">
    <source>
        <dbReference type="ARBA" id="ARBA00022824"/>
    </source>
</evidence>
<evidence type="ECO:0000256" key="5">
    <source>
        <dbReference type="ARBA" id="ARBA00022989"/>
    </source>
</evidence>
<evidence type="ECO:0000256" key="8">
    <source>
        <dbReference type="SAM" id="Phobius"/>
    </source>
</evidence>
<feature type="transmembrane region" description="Helical" evidence="8">
    <location>
        <begin position="90"/>
        <end position="108"/>
    </location>
</feature>
<protein>
    <recommendedName>
        <fullName evidence="11">FIT family protein scs3</fullName>
    </recommendedName>
</protein>
<dbReference type="Proteomes" id="UP001385951">
    <property type="component" value="Unassembled WGS sequence"/>
</dbReference>
<accession>A0AAW0GHW5</accession>
<evidence type="ECO:0000256" key="3">
    <source>
        <dbReference type="ARBA" id="ARBA00022801"/>
    </source>
</evidence>
<organism evidence="9 10">
    <name type="scientific">Cerrena zonata</name>
    <dbReference type="NCBI Taxonomy" id="2478898"/>
    <lineage>
        <taxon>Eukaryota</taxon>
        <taxon>Fungi</taxon>
        <taxon>Dikarya</taxon>
        <taxon>Basidiomycota</taxon>
        <taxon>Agaricomycotina</taxon>
        <taxon>Agaricomycetes</taxon>
        <taxon>Polyporales</taxon>
        <taxon>Cerrenaceae</taxon>
        <taxon>Cerrena</taxon>
    </lineage>
</organism>
<gene>
    <name evidence="9" type="ORF">QCA50_004587</name>
</gene>
<keyword evidence="2 8" id="KW-0812">Transmembrane</keyword>
<name>A0AAW0GHW5_9APHY</name>
<keyword evidence="10" id="KW-1185">Reference proteome</keyword>
<keyword evidence="7 8" id="KW-0472">Membrane</keyword>
<evidence type="ECO:0000256" key="7">
    <source>
        <dbReference type="ARBA" id="ARBA00023136"/>
    </source>
</evidence>
<dbReference type="GO" id="GO:0005789">
    <property type="term" value="C:endoplasmic reticulum membrane"/>
    <property type="evidence" value="ECO:0007669"/>
    <property type="project" value="UniProtKB-SubCell"/>
</dbReference>
<dbReference type="PANTHER" id="PTHR23129:SF0">
    <property type="entry name" value="ACYL-COENZYME A DIPHOSPHATASE FITM2"/>
    <property type="match status" value="1"/>
</dbReference>
<dbReference type="GO" id="GO:0008654">
    <property type="term" value="P:phospholipid biosynthetic process"/>
    <property type="evidence" value="ECO:0007669"/>
    <property type="project" value="TreeGrafter"/>
</dbReference>
<dbReference type="Pfam" id="PF10261">
    <property type="entry name" value="FIT"/>
    <property type="match status" value="1"/>
</dbReference>
<dbReference type="GO" id="GO:0010945">
    <property type="term" value="F:coenzyme A diphosphatase activity"/>
    <property type="evidence" value="ECO:0007669"/>
    <property type="project" value="InterPro"/>
</dbReference>
<dbReference type="InterPro" id="IPR019388">
    <property type="entry name" value="FIT"/>
</dbReference>
<dbReference type="EMBL" id="JASBNA010000004">
    <property type="protein sequence ID" value="KAK7692946.1"/>
    <property type="molecule type" value="Genomic_DNA"/>
</dbReference>
<evidence type="ECO:0000256" key="1">
    <source>
        <dbReference type="ARBA" id="ARBA00004477"/>
    </source>
</evidence>
<evidence type="ECO:0008006" key="11">
    <source>
        <dbReference type="Google" id="ProtNLM"/>
    </source>
</evidence>
<dbReference type="GO" id="GO:0034389">
    <property type="term" value="P:lipid droplet organization"/>
    <property type="evidence" value="ECO:0007669"/>
    <property type="project" value="TreeGrafter"/>
</dbReference>
<feature type="transmembrane region" description="Helical" evidence="8">
    <location>
        <begin position="218"/>
        <end position="240"/>
    </location>
</feature>
<proteinExistence type="predicted"/>
<dbReference type="GO" id="GO:0019915">
    <property type="term" value="P:lipid storage"/>
    <property type="evidence" value="ECO:0007669"/>
    <property type="project" value="InterPro"/>
</dbReference>
<evidence type="ECO:0000256" key="6">
    <source>
        <dbReference type="ARBA" id="ARBA00023098"/>
    </source>
</evidence>
<feature type="transmembrane region" description="Helical" evidence="8">
    <location>
        <begin position="59"/>
        <end position="78"/>
    </location>
</feature>
<evidence type="ECO:0000256" key="2">
    <source>
        <dbReference type="ARBA" id="ARBA00022692"/>
    </source>
</evidence>
<dbReference type="AlphaFoldDB" id="A0AAW0GHW5"/>
<keyword evidence="6" id="KW-0443">Lipid metabolism</keyword>
<keyword evidence="5 8" id="KW-1133">Transmembrane helix</keyword>
<feature type="transmembrane region" description="Helical" evidence="8">
    <location>
        <begin position="7"/>
        <end position="26"/>
    </location>
</feature>
<evidence type="ECO:0000313" key="9">
    <source>
        <dbReference type="EMBL" id="KAK7692946.1"/>
    </source>
</evidence>
<dbReference type="PANTHER" id="PTHR23129">
    <property type="entry name" value="ACYL-COENZYME A DIPHOSPHATASE FITM2"/>
    <property type="match status" value="1"/>
</dbReference>
<sequence>MAYFPRNILKLLFIIITLGTVYSVVYETYLDTSNPLITHLPHHLHQTHYFANKKNALNVYFIKKTWGWTTAAFVLLFATSPQTTRKLHRVVQYLIETAVWIIFTGWFFGPAILERFVATTGGACVVALPAGGVIDVPHEFCYTKTTISPATHPSLFTSPFAIPDASWNTTPRLRKGHDVSGHLFLLTMSILFLADQIRYSFAKIRASNGQEESLPWSPLHILAVIFNIGVVSASIVSVYATSVYFHTPFEKFSGFLLGGGRLLVDAAAFLLSHRSFIPPLISCNSYPSYCPANVCHQMQ</sequence>
<feature type="transmembrane region" description="Helical" evidence="8">
    <location>
        <begin position="179"/>
        <end position="197"/>
    </location>
</feature>